<evidence type="ECO:0000313" key="1">
    <source>
        <dbReference type="EMBL" id="SMP67217.1"/>
    </source>
</evidence>
<dbReference type="RefSeq" id="WP_283433887.1">
    <property type="nucleotide sequence ID" value="NZ_FXUG01000010.1"/>
</dbReference>
<comment type="caution">
    <text evidence="1">The sequence shown here is derived from an EMBL/GenBank/DDBJ whole genome shotgun (WGS) entry which is preliminary data.</text>
</comment>
<gene>
    <name evidence="1" type="ORF">SAMN06265222_110116</name>
</gene>
<accession>A0ABY1QFV8</accession>
<organism evidence="1 2">
    <name type="scientific">Neorhodopirellula lusitana</name>
    <dbReference type="NCBI Taxonomy" id="445327"/>
    <lineage>
        <taxon>Bacteria</taxon>
        <taxon>Pseudomonadati</taxon>
        <taxon>Planctomycetota</taxon>
        <taxon>Planctomycetia</taxon>
        <taxon>Pirellulales</taxon>
        <taxon>Pirellulaceae</taxon>
        <taxon>Neorhodopirellula</taxon>
    </lineage>
</organism>
<keyword evidence="2" id="KW-1185">Reference proteome</keyword>
<sequence>MSECQLEVDRASFASRMKAVFQTWLHHPASVASVCPSSSVLTEQIADRESVRQASLVVDLGPATGETSVALLKHMKSNGKLLAVEKMLEFIAPLSEIQDDRLIVHHGDAGDLGSILRTHALGRPDVIVSGVPFSTMDEASGRRIVAAVHEHLRDGGRFLAYQVRDEVAQLATPLFGSPMVEKVHLNVPPLTIYTWTKSSTG</sequence>
<dbReference type="InterPro" id="IPR029063">
    <property type="entry name" value="SAM-dependent_MTases_sf"/>
</dbReference>
<protein>
    <submittedName>
        <fullName evidence="1">Phospholipid N-methyltransferase</fullName>
    </submittedName>
</protein>
<dbReference type="CDD" id="cd02440">
    <property type="entry name" value="AdoMet_MTases"/>
    <property type="match status" value="1"/>
</dbReference>
<dbReference type="SUPFAM" id="SSF53335">
    <property type="entry name" value="S-adenosyl-L-methionine-dependent methyltransferases"/>
    <property type="match status" value="1"/>
</dbReference>
<dbReference type="Proteomes" id="UP001158067">
    <property type="component" value="Unassembled WGS sequence"/>
</dbReference>
<evidence type="ECO:0000313" key="2">
    <source>
        <dbReference type="Proteomes" id="UP001158067"/>
    </source>
</evidence>
<reference evidence="1 2" key="1">
    <citation type="submission" date="2017-05" db="EMBL/GenBank/DDBJ databases">
        <authorList>
            <person name="Varghese N."/>
            <person name="Submissions S."/>
        </authorList>
    </citation>
    <scope>NUCLEOTIDE SEQUENCE [LARGE SCALE GENOMIC DNA]</scope>
    <source>
        <strain evidence="1 2">DSM 25457</strain>
    </source>
</reference>
<name>A0ABY1QFV8_9BACT</name>
<dbReference type="Gene3D" id="3.40.50.150">
    <property type="entry name" value="Vaccinia Virus protein VP39"/>
    <property type="match status" value="1"/>
</dbReference>
<dbReference type="EMBL" id="FXUG01000010">
    <property type="protein sequence ID" value="SMP67217.1"/>
    <property type="molecule type" value="Genomic_DNA"/>
</dbReference>
<proteinExistence type="predicted"/>